<protein>
    <submittedName>
        <fullName evidence="2">Uncharacterized protein</fullName>
    </submittedName>
</protein>
<name>A0A2S4W6X1_9BASI</name>
<dbReference type="VEuPathDB" id="FungiDB:PSTT_00398"/>
<accession>A0A2S4W6X1</accession>
<dbReference type="AlphaFoldDB" id="A0A2S4W6X1"/>
<feature type="compositionally biased region" description="Low complexity" evidence="1">
    <location>
        <begin position="474"/>
        <end position="484"/>
    </location>
</feature>
<feature type="compositionally biased region" description="Basic and acidic residues" evidence="1">
    <location>
        <begin position="443"/>
        <end position="456"/>
    </location>
</feature>
<evidence type="ECO:0000256" key="1">
    <source>
        <dbReference type="SAM" id="MobiDB-lite"/>
    </source>
</evidence>
<gene>
    <name evidence="2" type="ORF">PSTT_00398</name>
</gene>
<dbReference type="Proteomes" id="UP000239156">
    <property type="component" value="Unassembled WGS sequence"/>
</dbReference>
<dbReference type="EMBL" id="PKSL01000002">
    <property type="protein sequence ID" value="POW17522.1"/>
    <property type="molecule type" value="Genomic_DNA"/>
</dbReference>
<feature type="region of interest" description="Disordered" evidence="1">
    <location>
        <begin position="443"/>
        <end position="545"/>
    </location>
</feature>
<reference evidence="2" key="1">
    <citation type="submission" date="2017-12" db="EMBL/GenBank/DDBJ databases">
        <title>Gene loss provides genomic basis for host adaptation in cereal stripe rust fungi.</title>
        <authorList>
            <person name="Xia C."/>
        </authorList>
    </citation>
    <scope>NUCLEOTIDE SEQUENCE [LARGE SCALE GENOMIC DNA]</scope>
    <source>
        <strain evidence="2">93-210</strain>
    </source>
</reference>
<feature type="compositionally biased region" description="Low complexity" evidence="1">
    <location>
        <begin position="587"/>
        <end position="605"/>
    </location>
</feature>
<keyword evidence="3" id="KW-1185">Reference proteome</keyword>
<evidence type="ECO:0000313" key="2">
    <source>
        <dbReference type="EMBL" id="POW17522.1"/>
    </source>
</evidence>
<sequence length="655" mass="73145">MLTAGTHGLSILLSVIKLSPHSQPRLKYYPFFELRRYPPNSTTTSTTPARRAQLFEDDDEGLQGLMDDPPEGDQPKTKDPKRYTDEEMEPFVAMDLESLRAAANHYAVRRRMTHSMRDEVDDLYYNFECSLVRLAIQNRIKPHLFSHHLGHSHRINGGTTWNNFQKYDPEARMLFDTLDRDEARDQVGALWDTKPDEEKKWYRDPAFLITLRPMTTVPAPSNDPQDDVALHPAPNPIGDARLNGLVQASRITYEKTEKMVNDWVHRIKTDLASMAFYHQVEGFFVLASLHPKSPIFKQGGSSFDGIDQKKKEAPALFHTWVASQAIQIENGCQPTQIKPQRTKAVGDVSDQFLKGTVSDNIHEIRIQLKELIRISSGNKLSAPWPGEDCGNKLRAMKLSLEIDENYWNLKPIDIMVPPQTFKHGLDRTVLTCLALNKIHLTYHPDWDTPPRKIKNPDKRKHSSKRTPKRNPSTRRAPNASVSNASRRRAATPNTSNSATDRPAAGPDTSNSATDRPAAGPDTSNSATDRPAAGPDTSNSPTDRPLPHLTLLTRLAQRSVNVLHLTLVTRMPRVPPLLHLTLQTAVAPNARNSSNNNTNVSDPPNVEGNTSSRRGPDPVLDPLLEALGCHGPDISLQGPMSIGTIVISVQVQSEEP</sequence>
<proteinExistence type="predicted"/>
<organism evidence="2 3">
    <name type="scientific">Puccinia striiformis</name>
    <dbReference type="NCBI Taxonomy" id="27350"/>
    <lineage>
        <taxon>Eukaryota</taxon>
        <taxon>Fungi</taxon>
        <taxon>Dikarya</taxon>
        <taxon>Basidiomycota</taxon>
        <taxon>Pucciniomycotina</taxon>
        <taxon>Pucciniomycetes</taxon>
        <taxon>Pucciniales</taxon>
        <taxon>Pucciniaceae</taxon>
        <taxon>Puccinia</taxon>
    </lineage>
</organism>
<feature type="compositionally biased region" description="Basic and acidic residues" evidence="1">
    <location>
        <begin position="73"/>
        <end position="85"/>
    </location>
</feature>
<comment type="caution">
    <text evidence="2">The sequence shown here is derived from an EMBL/GenBank/DDBJ whole genome shotgun (WGS) entry which is preliminary data.</text>
</comment>
<feature type="region of interest" description="Disordered" evidence="1">
    <location>
        <begin position="60"/>
        <end position="85"/>
    </location>
</feature>
<feature type="region of interest" description="Disordered" evidence="1">
    <location>
        <begin position="587"/>
        <end position="619"/>
    </location>
</feature>
<evidence type="ECO:0000313" key="3">
    <source>
        <dbReference type="Proteomes" id="UP000239156"/>
    </source>
</evidence>
<feature type="compositionally biased region" description="Basic residues" evidence="1">
    <location>
        <begin position="457"/>
        <end position="472"/>
    </location>
</feature>
<dbReference type="VEuPathDB" id="FungiDB:PSHT_04050"/>